<dbReference type="HOGENOM" id="CLU_2371085_0_0_11"/>
<evidence type="ECO:0000313" key="2">
    <source>
        <dbReference type="Proteomes" id="UP000004705"/>
    </source>
</evidence>
<proteinExistence type="predicted"/>
<reference evidence="1 2" key="1">
    <citation type="journal article" date="2012" name="Stand. Genomic Sci.">
        <title>Genome sequence of the soil bacterium Saccharomonospora azurea type strain (NA-128(T)).</title>
        <authorList>
            <person name="Klenk H.P."/>
            <person name="Held B."/>
            <person name="Lucas S."/>
            <person name="Lapidus A."/>
            <person name="Copeland A."/>
            <person name="Hammon N."/>
            <person name="Pitluck S."/>
            <person name="Goodwin L.A."/>
            <person name="Han C."/>
            <person name="Tapia R."/>
            <person name="Brambilla E.M."/>
            <person name="Potter G."/>
            <person name="Land M."/>
            <person name="Ivanova N."/>
            <person name="Rohde M."/>
            <person name="Goker M."/>
            <person name="Detter J.C."/>
            <person name="Kyrpides N.C."/>
            <person name="Woyke T."/>
        </authorList>
    </citation>
    <scope>NUCLEOTIDE SEQUENCE [LARGE SCALE GENOMIC DNA]</scope>
    <source>
        <strain evidence="1 2">NA-128</strain>
    </source>
</reference>
<dbReference type="Proteomes" id="UP000004705">
    <property type="component" value="Chromosome"/>
</dbReference>
<dbReference type="EMBL" id="CM001466">
    <property type="protein sequence ID" value="EHY89199.1"/>
    <property type="molecule type" value="Genomic_DNA"/>
</dbReference>
<protein>
    <submittedName>
        <fullName evidence="1">Uncharacterized protein</fullName>
    </submittedName>
</protein>
<organism evidence="1 2">
    <name type="scientific">Saccharomonospora azurea NA-128</name>
    <dbReference type="NCBI Taxonomy" id="882081"/>
    <lineage>
        <taxon>Bacteria</taxon>
        <taxon>Bacillati</taxon>
        <taxon>Actinomycetota</taxon>
        <taxon>Actinomycetes</taxon>
        <taxon>Pseudonocardiales</taxon>
        <taxon>Pseudonocardiaceae</taxon>
        <taxon>Saccharomonospora</taxon>
    </lineage>
</organism>
<sequence>MYDAPVAVLRPPECACPPTTRLWALDSHEPATDILPAVVDDPPTAELHLGLVPQWPTVDPDDEAAAETRCVLRRHYATDTATLDRLLRGLQRLVA</sequence>
<accession>H8G5K8</accession>
<dbReference type="RefSeq" id="WP_005441617.1">
    <property type="nucleotide sequence ID" value="NZ_CM001466.1"/>
</dbReference>
<evidence type="ECO:0000313" key="1">
    <source>
        <dbReference type="EMBL" id="EHY89199.1"/>
    </source>
</evidence>
<dbReference type="AlphaFoldDB" id="H8G5K8"/>
<gene>
    <name evidence="1" type="ORF">SacazDRAFT_02290</name>
</gene>
<keyword evidence="2" id="KW-1185">Reference proteome</keyword>
<name>H8G5K8_9PSEU</name>